<evidence type="ECO:0000259" key="1">
    <source>
        <dbReference type="PROSITE" id="PS50883"/>
    </source>
</evidence>
<evidence type="ECO:0000313" key="2">
    <source>
        <dbReference type="EMBL" id="SNX73903.1"/>
    </source>
</evidence>
<dbReference type="AlphaFoldDB" id="A0A285D442"/>
<dbReference type="InterPro" id="IPR018842">
    <property type="entry name" value="YkuI_C"/>
</dbReference>
<dbReference type="InterPro" id="IPR035919">
    <property type="entry name" value="EAL_sf"/>
</dbReference>
<reference evidence="2 3" key="1">
    <citation type="submission" date="2017-08" db="EMBL/GenBank/DDBJ databases">
        <authorList>
            <person name="de Groot N.N."/>
        </authorList>
    </citation>
    <scope>NUCLEOTIDE SEQUENCE [LARGE SCALE GENOMIC DNA]</scope>
    <source>
        <strain evidence="2 3">JC228</strain>
    </source>
</reference>
<gene>
    <name evidence="2" type="ORF">SAMN05877753_10824</name>
</gene>
<keyword evidence="3" id="KW-1185">Reference proteome</keyword>
<dbReference type="SUPFAM" id="SSF103190">
    <property type="entry name" value="Sensory domain-like"/>
    <property type="match status" value="1"/>
</dbReference>
<dbReference type="PANTHER" id="PTHR33121:SF82">
    <property type="entry name" value="SIGNAL TRANSDUCTION PROTEIN CONTAINING A EAL DOMAIN"/>
    <property type="match status" value="1"/>
</dbReference>
<dbReference type="PANTHER" id="PTHR33121">
    <property type="entry name" value="CYCLIC DI-GMP PHOSPHODIESTERASE PDEF"/>
    <property type="match status" value="1"/>
</dbReference>
<dbReference type="PROSITE" id="PS50883">
    <property type="entry name" value="EAL"/>
    <property type="match status" value="1"/>
</dbReference>
<dbReference type="RefSeq" id="WP_179714304.1">
    <property type="nucleotide sequence ID" value="NZ_JBEPMQ010000008.1"/>
</dbReference>
<dbReference type="GO" id="GO:0071111">
    <property type="term" value="F:cyclic-guanylate-specific phosphodiesterase activity"/>
    <property type="evidence" value="ECO:0007669"/>
    <property type="project" value="InterPro"/>
</dbReference>
<dbReference type="Pfam" id="PF10388">
    <property type="entry name" value="YkuI_C"/>
    <property type="match status" value="1"/>
</dbReference>
<dbReference type="InterPro" id="IPR050706">
    <property type="entry name" value="Cyclic-di-GMP_PDE-like"/>
</dbReference>
<feature type="domain" description="EAL" evidence="1">
    <location>
        <begin position="1"/>
        <end position="251"/>
    </location>
</feature>
<dbReference type="InterPro" id="IPR029151">
    <property type="entry name" value="Sensor-like_sf"/>
</dbReference>
<dbReference type="Pfam" id="PF00563">
    <property type="entry name" value="EAL"/>
    <property type="match status" value="1"/>
</dbReference>
<protein>
    <submittedName>
        <fullName evidence="2">EAL domain-containing protein (Putative c-di-GMP-specific phosphodiesterase class I)</fullName>
    </submittedName>
</protein>
<dbReference type="Gene3D" id="3.20.20.450">
    <property type="entry name" value="EAL domain"/>
    <property type="match status" value="1"/>
</dbReference>
<organism evidence="2 3">
    <name type="scientific">Bacillus oleivorans</name>
    <dbReference type="NCBI Taxonomy" id="1448271"/>
    <lineage>
        <taxon>Bacteria</taxon>
        <taxon>Bacillati</taxon>
        <taxon>Bacillota</taxon>
        <taxon>Bacilli</taxon>
        <taxon>Bacillales</taxon>
        <taxon>Bacillaceae</taxon>
        <taxon>Bacillus</taxon>
    </lineage>
</organism>
<evidence type="ECO:0000313" key="3">
    <source>
        <dbReference type="Proteomes" id="UP000219546"/>
    </source>
</evidence>
<dbReference type="SMART" id="SM00052">
    <property type="entry name" value="EAL"/>
    <property type="match status" value="1"/>
</dbReference>
<sequence>MNIDPLDIISNMNHLLPFYEPFFSAEDLQIVGYEVMGKFREEHTDGDLDSFFMDQQIPEEYRLEAYAHLINRALDHFIQAQQAGFLAFRMDPNILIYDVEETIIKTILSKKEAGFLPSQIIFVLPEESLKGIEGSIEHTVQFIKTFGIRIAIENAESSGVRLERIAPLSPHFIRVHLSSLKSQSGTIGFDETIYALSSFARKIGATLMFDKIEMEHQLMFAWKNGGRYYQGPLLAKSSAVFEKKDKSKELLKKELSRFMSFEKKKLEALKALETMLFEDLNGLLDKYKHNHAFEELILEAAKILKDRAFRLYVCDDDGYQLSSNLLRQGDQWINQKEYLQKNWSWRPYFLENVFKMSRSKQGLLSDLYSDIETGEWIRTFSIPITNRFFLFIDLSYSFLFEEENLL</sequence>
<accession>A0A285D442</accession>
<proteinExistence type="predicted"/>
<name>A0A285D442_9BACI</name>
<dbReference type="Gene3D" id="3.30.450.20">
    <property type="entry name" value="PAS domain"/>
    <property type="match status" value="1"/>
</dbReference>
<dbReference type="SUPFAM" id="SSF141868">
    <property type="entry name" value="EAL domain-like"/>
    <property type="match status" value="1"/>
</dbReference>
<dbReference type="InterPro" id="IPR001633">
    <property type="entry name" value="EAL_dom"/>
</dbReference>
<dbReference type="Proteomes" id="UP000219546">
    <property type="component" value="Unassembled WGS sequence"/>
</dbReference>
<dbReference type="EMBL" id="OAOP01000008">
    <property type="protein sequence ID" value="SNX73903.1"/>
    <property type="molecule type" value="Genomic_DNA"/>
</dbReference>